<keyword evidence="1" id="KW-0472">Membrane</keyword>
<sequence length="348" mass="38826">MSEMVPFGVVALLLVCAFVCLRFLPDKFARRATDFCVHSEQAKILAAVSGAIAFVVVIATAYQIWTDLRDRATEREIRRDESIARAWDRLLRPAVGNTGKGEALTLLHKQGSRLVGIDLSCQTYGSWDNESAKCRKRPIIAGVTFALHEGRSDYMNVAAMTDADLKHTELQGWKIDKMAFSADFRNVVATDFTVVFGQLSGNFEGATISYSSILGSTLVIRPGEHPKMNKVNISGTRYGYLADTPFEEIFYWADWPPVRYVKFSPGLKDASGLTPDPYYGMQVLSKLTACAPPKENDGKVMPQNLRHLVTPPWRSCDRMSAEASQRRYPDAYAISHRTVRKLPKPPPI</sequence>
<accession>A0A1G8V5X4</accession>
<name>A0A1G8V5X4_9HYPH</name>
<dbReference type="EMBL" id="FNEE01000007">
    <property type="protein sequence ID" value="SDJ60570.1"/>
    <property type="molecule type" value="Genomic_DNA"/>
</dbReference>
<evidence type="ECO:0000313" key="2">
    <source>
        <dbReference type="EMBL" id="SDJ60570.1"/>
    </source>
</evidence>
<feature type="transmembrane region" description="Helical" evidence="1">
    <location>
        <begin position="44"/>
        <end position="65"/>
    </location>
</feature>
<evidence type="ECO:0000313" key="3">
    <source>
        <dbReference type="Proteomes" id="UP000198894"/>
    </source>
</evidence>
<keyword evidence="1" id="KW-1133">Transmembrane helix</keyword>
<proteinExistence type="predicted"/>
<evidence type="ECO:0000256" key="1">
    <source>
        <dbReference type="SAM" id="Phobius"/>
    </source>
</evidence>
<organism evidence="2 3">
    <name type="scientific">Mesorhizobium muleiense</name>
    <dbReference type="NCBI Taxonomy" id="1004279"/>
    <lineage>
        <taxon>Bacteria</taxon>
        <taxon>Pseudomonadati</taxon>
        <taxon>Pseudomonadota</taxon>
        <taxon>Alphaproteobacteria</taxon>
        <taxon>Hyphomicrobiales</taxon>
        <taxon>Phyllobacteriaceae</taxon>
        <taxon>Mesorhizobium</taxon>
    </lineage>
</organism>
<keyword evidence="1" id="KW-0812">Transmembrane</keyword>
<gene>
    <name evidence="2" type="ORF">SAMN05428953_107192</name>
</gene>
<keyword evidence="3" id="KW-1185">Reference proteome</keyword>
<protein>
    <recommendedName>
        <fullName evidence="4">Pentapeptide repeat-containing protein</fullName>
    </recommendedName>
</protein>
<feature type="transmembrane region" description="Helical" evidence="1">
    <location>
        <begin position="6"/>
        <end position="24"/>
    </location>
</feature>
<reference evidence="3" key="1">
    <citation type="submission" date="2016-10" db="EMBL/GenBank/DDBJ databases">
        <authorList>
            <person name="Varghese N."/>
            <person name="Submissions S."/>
        </authorList>
    </citation>
    <scope>NUCLEOTIDE SEQUENCE [LARGE SCALE GENOMIC DNA]</scope>
    <source>
        <strain evidence="3">CGMCC 1.11022</strain>
    </source>
</reference>
<evidence type="ECO:0008006" key="4">
    <source>
        <dbReference type="Google" id="ProtNLM"/>
    </source>
</evidence>
<dbReference type="AlphaFoldDB" id="A0A1G8V5X4"/>
<dbReference type="Proteomes" id="UP000198894">
    <property type="component" value="Unassembled WGS sequence"/>
</dbReference>
<dbReference type="RefSeq" id="WP_091594351.1">
    <property type="nucleotide sequence ID" value="NZ_FNEE01000007.1"/>
</dbReference>